<keyword evidence="7 13" id="KW-1133">Transmembrane helix</keyword>
<dbReference type="InterPro" id="IPR001736">
    <property type="entry name" value="PLipase_D/transphosphatidylase"/>
</dbReference>
<feature type="domain" description="PLD phosphodiesterase" evidence="15">
    <location>
        <begin position="217"/>
        <end position="244"/>
    </location>
</feature>
<dbReference type="GO" id="GO:0008808">
    <property type="term" value="F:cardiolipin synthase activity"/>
    <property type="evidence" value="ECO:0007669"/>
    <property type="project" value="UniProtKB-UniRule"/>
</dbReference>
<comment type="similarity">
    <text evidence="13">Belongs to the phospholipase D family. Cardiolipin synthase subfamily.</text>
</comment>
<evidence type="ECO:0000256" key="3">
    <source>
        <dbReference type="ARBA" id="ARBA00022516"/>
    </source>
</evidence>
<dbReference type="Pfam" id="PF13396">
    <property type="entry name" value="PLDc_N"/>
    <property type="match status" value="1"/>
</dbReference>
<evidence type="ECO:0000256" key="9">
    <source>
        <dbReference type="ARBA" id="ARBA00023136"/>
    </source>
</evidence>
<dbReference type="GO" id="GO:0005886">
    <property type="term" value="C:plasma membrane"/>
    <property type="evidence" value="ECO:0007669"/>
    <property type="project" value="UniProtKB-SubCell"/>
</dbReference>
<dbReference type="FunFam" id="3.30.870.10:FF:000014">
    <property type="entry name" value="Cardiolipin synthase"/>
    <property type="match status" value="1"/>
</dbReference>
<keyword evidence="2 13" id="KW-1003">Cell membrane</keyword>
<dbReference type="CDD" id="cd09110">
    <property type="entry name" value="PLDc_CLS_1"/>
    <property type="match status" value="1"/>
</dbReference>
<accession>F6DM46</accession>
<sequence length="481" mass="55171">MEFFEVIYLLIYLVNILTAAVVIFIERRNISTTWAWLFVLVFLPVLGFFLYIIIGQNLSRLKLYKLKGRDVSLIQELREEQKRKIKTREIYFKDLAVERYTDLIYLNLTSSNATFTQDNCVKIFTDGQSKFAALLDSIQQAKDHIHLLYYILRNDELGRKIVQALIAKAKEGVKVKVLYDDVGSPRLDRKLLRPLKEAGGEIAAFFPSKIPYVNIRLNYRNHRKIVIIDGKVGYIGGYNIGNEYLGTNKQIGSWRDTHLKITGSAVQSLQAQFCLDWNLSSASQLTFCHSNFPSLDIQGDVGLQIVSSGPNSELQQIKDAYLKMIYTARESIYLQTPYFVPDEGFLTALKIAAMSGVDVRIMIPQKADHRFITWASSSYLGELLKSGVKCYLYKTGFLHAKTIVVDNKIASVGTANIDIRSFKLNFEINAFIYDSRTSSLLKNSFMKDIDNCFELTWETYHNRPMRLRLMESLIRLLSPLF</sequence>
<keyword evidence="11 13" id="KW-1208">Phospholipid metabolism</keyword>
<feature type="active site" evidence="13">
    <location>
        <position position="406"/>
    </location>
</feature>
<feature type="active site" evidence="13">
    <location>
        <position position="399"/>
    </location>
</feature>
<dbReference type="Gene3D" id="3.30.870.10">
    <property type="entry name" value="Endonuclease Chain A"/>
    <property type="match status" value="2"/>
</dbReference>
<dbReference type="STRING" id="696281.Desru_1113"/>
<dbReference type="SMART" id="SM00155">
    <property type="entry name" value="PLDc"/>
    <property type="match status" value="2"/>
</dbReference>
<feature type="transmembrane region" description="Helical" evidence="13">
    <location>
        <begin position="6"/>
        <end position="25"/>
    </location>
</feature>
<comment type="catalytic activity">
    <reaction evidence="13">
        <text>2 a 1,2-diacyl-sn-glycero-3-phospho-(1'-sn-glycerol) = a cardiolipin + glycerol</text>
        <dbReference type="Rhea" id="RHEA:31451"/>
        <dbReference type="ChEBI" id="CHEBI:17754"/>
        <dbReference type="ChEBI" id="CHEBI:62237"/>
        <dbReference type="ChEBI" id="CHEBI:64716"/>
    </reaction>
</comment>
<dbReference type="EC" id="2.7.8.-" evidence="13 14"/>
<evidence type="ECO:0000256" key="2">
    <source>
        <dbReference type="ARBA" id="ARBA00022475"/>
    </source>
</evidence>
<feature type="domain" description="PLD phosphodiesterase" evidence="15">
    <location>
        <begin position="394"/>
        <end position="421"/>
    </location>
</feature>
<reference evidence="17" key="1">
    <citation type="submission" date="2011-05" db="EMBL/GenBank/DDBJ databases">
        <title>Complete sequence of Desulfotomaculum ruminis DSM 2154.</title>
        <authorList>
            <person name="Lucas S."/>
            <person name="Copeland A."/>
            <person name="Lapidus A."/>
            <person name="Cheng J.-F."/>
            <person name="Goodwin L."/>
            <person name="Pitluck S."/>
            <person name="Lu M."/>
            <person name="Detter J.C."/>
            <person name="Han C."/>
            <person name="Tapia R."/>
            <person name="Land M."/>
            <person name="Hauser L."/>
            <person name="Kyrpides N."/>
            <person name="Ivanova N."/>
            <person name="Mikhailova N."/>
            <person name="Pagani I."/>
            <person name="Stams A.J.M."/>
            <person name="Plugge C.M."/>
            <person name="Muyzer G."/>
            <person name="Kuever J."/>
            <person name="Parshina S.N."/>
            <person name="Ivanova A.E."/>
            <person name="Nazina T.N."/>
            <person name="Brambilla E."/>
            <person name="Spring S."/>
            <person name="Klenk H.-P."/>
            <person name="Woyke T."/>
        </authorList>
    </citation>
    <scope>NUCLEOTIDE SEQUENCE [LARGE SCALE GENOMIC DNA]</scope>
    <source>
        <strain evidence="17">ATCC 23193 / DSM 2154 / NCIB 8452 / DL</strain>
    </source>
</reference>
<dbReference type="PANTHER" id="PTHR21248">
    <property type="entry name" value="CARDIOLIPIN SYNTHASE"/>
    <property type="match status" value="1"/>
</dbReference>
<dbReference type="InterPro" id="IPR030874">
    <property type="entry name" value="Cardiolipin_synth_Firmi"/>
</dbReference>
<dbReference type="Pfam" id="PF13091">
    <property type="entry name" value="PLDc_2"/>
    <property type="match status" value="2"/>
</dbReference>
<proteinExistence type="inferred from homology"/>
<feature type="transmembrane region" description="Helical" evidence="13">
    <location>
        <begin position="34"/>
        <end position="54"/>
    </location>
</feature>
<dbReference type="NCBIfam" id="TIGR04265">
    <property type="entry name" value="bac_cardiolipin"/>
    <property type="match status" value="1"/>
</dbReference>
<evidence type="ECO:0000259" key="15">
    <source>
        <dbReference type="PROSITE" id="PS50035"/>
    </source>
</evidence>
<keyword evidence="9 13" id="KW-0472">Membrane</keyword>
<keyword evidence="5 13" id="KW-0812">Transmembrane</keyword>
<dbReference type="InterPro" id="IPR022924">
    <property type="entry name" value="Cardiolipin_synthase"/>
</dbReference>
<dbReference type="HOGENOM" id="CLU_038053_1_1_9"/>
<keyword evidence="4 13" id="KW-0808">Transferase</keyword>
<dbReference type="OrthoDB" id="9762009at2"/>
<evidence type="ECO:0000256" key="11">
    <source>
        <dbReference type="ARBA" id="ARBA00023264"/>
    </source>
</evidence>
<evidence type="ECO:0000256" key="6">
    <source>
        <dbReference type="ARBA" id="ARBA00022737"/>
    </source>
</evidence>
<evidence type="ECO:0000256" key="8">
    <source>
        <dbReference type="ARBA" id="ARBA00023098"/>
    </source>
</evidence>
<evidence type="ECO:0000256" key="4">
    <source>
        <dbReference type="ARBA" id="ARBA00022679"/>
    </source>
</evidence>
<dbReference type="GO" id="GO:0032049">
    <property type="term" value="P:cardiolipin biosynthetic process"/>
    <property type="evidence" value="ECO:0007669"/>
    <property type="project" value="UniProtKB-UniRule"/>
</dbReference>
<dbReference type="InterPro" id="IPR025202">
    <property type="entry name" value="PLD-like_dom"/>
</dbReference>
<organism evidence="16 17">
    <name type="scientific">Desulforamulus ruminis (strain ATCC 23193 / DSM 2154 / NCIMB 8452 / DL)</name>
    <name type="common">Desulfotomaculum ruminis</name>
    <dbReference type="NCBI Taxonomy" id="696281"/>
    <lineage>
        <taxon>Bacteria</taxon>
        <taxon>Bacillati</taxon>
        <taxon>Bacillota</taxon>
        <taxon>Clostridia</taxon>
        <taxon>Eubacteriales</taxon>
        <taxon>Peptococcaceae</taxon>
        <taxon>Desulforamulus</taxon>
    </lineage>
</organism>
<comment type="subcellular location">
    <subcellularLocation>
        <location evidence="1 13">Cell membrane</location>
        <topology evidence="1 13">Multi-pass membrane protein</topology>
    </subcellularLocation>
</comment>
<keyword evidence="8 13" id="KW-0443">Lipid metabolism</keyword>
<dbReference type="Proteomes" id="UP000009234">
    <property type="component" value="Chromosome"/>
</dbReference>
<dbReference type="EMBL" id="CP002780">
    <property type="protein sequence ID" value="AEG59388.1"/>
    <property type="molecule type" value="Genomic_DNA"/>
</dbReference>
<comment type="function">
    <text evidence="12 13">Catalyzes the reversible phosphatidyl group transfer from one phosphatidylglycerol molecule to another to form cardiolipin (CL) (diphosphatidylglycerol) and glycerol.</text>
</comment>
<dbReference type="CDD" id="cd09112">
    <property type="entry name" value="PLDc_CLS_2"/>
    <property type="match status" value="1"/>
</dbReference>
<dbReference type="InterPro" id="IPR027379">
    <property type="entry name" value="CLS_N"/>
</dbReference>
<reference evidence="16 17" key="2">
    <citation type="journal article" date="2012" name="Stand. Genomic Sci.">
        <title>Complete genome sequence of the sulfate-reducing firmicute Desulfotomaculum ruminis type strain (DL(T)).</title>
        <authorList>
            <person name="Spring S."/>
            <person name="Visser M."/>
            <person name="Lu M."/>
            <person name="Copeland A."/>
            <person name="Lapidus A."/>
            <person name="Lucas S."/>
            <person name="Cheng J.F."/>
            <person name="Han C."/>
            <person name="Tapia R."/>
            <person name="Goodwin L.A."/>
            <person name="Pitluck S."/>
            <person name="Ivanova N."/>
            <person name="Land M."/>
            <person name="Hauser L."/>
            <person name="Larimer F."/>
            <person name="Rohde M."/>
            <person name="Goker M."/>
            <person name="Detter J.C."/>
            <person name="Kyrpides N.C."/>
            <person name="Woyke T."/>
            <person name="Schaap P.J."/>
            <person name="Plugge C.M."/>
            <person name="Muyzer G."/>
            <person name="Kuever J."/>
            <person name="Pereira I.A."/>
            <person name="Parshina S.N."/>
            <person name="Bernier-Latmani R."/>
            <person name="Stams A.J."/>
            <person name="Klenk H.P."/>
        </authorList>
    </citation>
    <scope>NUCLEOTIDE SEQUENCE [LARGE SCALE GENOMIC DNA]</scope>
    <source>
        <strain evidence="17">ATCC 23193 / DSM 2154 / NCIB 8452 / DL</strain>
    </source>
</reference>
<evidence type="ECO:0000256" key="14">
    <source>
        <dbReference type="NCBIfam" id="TIGR04265"/>
    </source>
</evidence>
<dbReference type="KEGG" id="dru:Desru_1113"/>
<feature type="active site" evidence="13">
    <location>
        <position position="229"/>
    </location>
</feature>
<dbReference type="PANTHER" id="PTHR21248:SF22">
    <property type="entry name" value="PHOSPHOLIPASE D"/>
    <property type="match status" value="1"/>
</dbReference>
<evidence type="ECO:0000313" key="17">
    <source>
        <dbReference type="Proteomes" id="UP000009234"/>
    </source>
</evidence>
<dbReference type="HAMAP" id="MF_01916">
    <property type="entry name" value="Cardiolipin_synth_Cls"/>
    <property type="match status" value="1"/>
</dbReference>
<evidence type="ECO:0000256" key="12">
    <source>
        <dbReference type="ARBA" id="ARBA00057569"/>
    </source>
</evidence>
<dbReference type="RefSeq" id="WP_013841159.1">
    <property type="nucleotide sequence ID" value="NC_015589.1"/>
</dbReference>
<dbReference type="FunFam" id="3.30.870.10:FF:000021">
    <property type="entry name" value="Cardiolipin synthase"/>
    <property type="match status" value="1"/>
</dbReference>
<dbReference type="AlphaFoldDB" id="F6DM46"/>
<feature type="active site" evidence="13">
    <location>
        <position position="224"/>
    </location>
</feature>
<evidence type="ECO:0000256" key="13">
    <source>
        <dbReference type="HAMAP-Rule" id="MF_01916"/>
    </source>
</evidence>
<gene>
    <name evidence="16" type="ordered locus">Desru_1113</name>
</gene>
<keyword evidence="10 13" id="KW-0594">Phospholipid biosynthesis</keyword>
<protein>
    <recommendedName>
        <fullName evidence="13 14">Cardiolipin synthase</fullName>
        <shortName evidence="13">CL synthase</shortName>
        <ecNumber evidence="13 14">2.7.8.-</ecNumber>
    </recommendedName>
</protein>
<evidence type="ECO:0000256" key="7">
    <source>
        <dbReference type="ARBA" id="ARBA00022989"/>
    </source>
</evidence>
<name>F6DM46_DESRL</name>
<dbReference type="PROSITE" id="PS50035">
    <property type="entry name" value="PLD"/>
    <property type="match status" value="2"/>
</dbReference>
<keyword evidence="17" id="KW-1185">Reference proteome</keyword>
<evidence type="ECO:0000313" key="16">
    <source>
        <dbReference type="EMBL" id="AEG59388.1"/>
    </source>
</evidence>
<evidence type="ECO:0000256" key="10">
    <source>
        <dbReference type="ARBA" id="ARBA00023209"/>
    </source>
</evidence>
<keyword evidence="3 13" id="KW-0444">Lipid biosynthesis</keyword>
<evidence type="ECO:0000256" key="1">
    <source>
        <dbReference type="ARBA" id="ARBA00004651"/>
    </source>
</evidence>
<dbReference type="SUPFAM" id="SSF56024">
    <property type="entry name" value="Phospholipase D/nuclease"/>
    <property type="match status" value="2"/>
</dbReference>
<keyword evidence="6" id="KW-0677">Repeat</keyword>
<evidence type="ECO:0000256" key="5">
    <source>
        <dbReference type="ARBA" id="ARBA00022692"/>
    </source>
</evidence>
<dbReference type="eggNOG" id="COG1502">
    <property type="taxonomic scope" value="Bacteria"/>
</dbReference>
<feature type="active site" evidence="13">
    <location>
        <position position="401"/>
    </location>
</feature>
<feature type="active site" evidence="13">
    <location>
        <position position="222"/>
    </location>
</feature>